<feature type="region of interest" description="Disordered" evidence="1">
    <location>
        <begin position="25"/>
        <end position="67"/>
    </location>
</feature>
<evidence type="ECO:0000256" key="1">
    <source>
        <dbReference type="SAM" id="MobiDB-lite"/>
    </source>
</evidence>
<gene>
    <name evidence="3" type="primary">LOC111085219</name>
</gene>
<proteinExistence type="predicted"/>
<name>A0ABM1S4E7_LIMPO</name>
<evidence type="ECO:0000313" key="3">
    <source>
        <dbReference type="RefSeq" id="XP_022238502.1"/>
    </source>
</evidence>
<keyword evidence="2" id="KW-1185">Reference proteome</keyword>
<reference evidence="3" key="1">
    <citation type="submission" date="2025-08" db="UniProtKB">
        <authorList>
            <consortium name="RefSeq"/>
        </authorList>
    </citation>
    <scope>IDENTIFICATION</scope>
    <source>
        <tissue evidence="3">Muscle</tissue>
    </source>
</reference>
<evidence type="ECO:0000313" key="2">
    <source>
        <dbReference type="Proteomes" id="UP000694941"/>
    </source>
</evidence>
<dbReference type="Proteomes" id="UP000694941">
    <property type="component" value="Unplaced"/>
</dbReference>
<feature type="compositionally biased region" description="Polar residues" evidence="1">
    <location>
        <begin position="40"/>
        <end position="52"/>
    </location>
</feature>
<feature type="compositionally biased region" description="Polar residues" evidence="1">
    <location>
        <begin position="112"/>
        <end position="124"/>
    </location>
</feature>
<feature type="compositionally biased region" description="Polar residues" evidence="1">
    <location>
        <begin position="136"/>
        <end position="148"/>
    </location>
</feature>
<protein>
    <submittedName>
        <fullName evidence="3">Uncharacterized protein LOC111085219</fullName>
    </submittedName>
</protein>
<dbReference type="RefSeq" id="XP_022238502.1">
    <property type="nucleotide sequence ID" value="XM_022382794.1"/>
</dbReference>
<feature type="region of interest" description="Disordered" evidence="1">
    <location>
        <begin position="90"/>
        <end position="175"/>
    </location>
</feature>
<accession>A0ABM1S4E7</accession>
<feature type="compositionally biased region" description="Low complexity" evidence="1">
    <location>
        <begin position="94"/>
        <end position="107"/>
    </location>
</feature>
<dbReference type="GeneID" id="111085219"/>
<sequence length="259" mass="28898">MICHSEKSKENLNLNLERINREVVGKGVTPPTVENKKRTATSVESGETNKTGVENPVPGRTEKAESVPRLHNKKIKSGTLIKISKDFGNFRQDSQTSSGSSGLSTSSKKALRNNQLSGYTSSYDHQGRHSWKRTQHQSSTSGHCSSTKVPDFKSSTKEISKQEKTKTQTSTSSSEVIHDLLDSLPSECGQRSWVTSVPADESSSELPDFNKNVDLRSEKIILLRTMNLEVITTMIEKKEKRRNILKTVKIPPRLSHTFM</sequence>
<feature type="compositionally biased region" description="Basic and acidic residues" evidence="1">
    <location>
        <begin position="150"/>
        <end position="166"/>
    </location>
</feature>
<organism evidence="2 3">
    <name type="scientific">Limulus polyphemus</name>
    <name type="common">Atlantic horseshoe crab</name>
    <dbReference type="NCBI Taxonomy" id="6850"/>
    <lineage>
        <taxon>Eukaryota</taxon>
        <taxon>Metazoa</taxon>
        <taxon>Ecdysozoa</taxon>
        <taxon>Arthropoda</taxon>
        <taxon>Chelicerata</taxon>
        <taxon>Merostomata</taxon>
        <taxon>Xiphosura</taxon>
        <taxon>Limulidae</taxon>
        <taxon>Limulus</taxon>
    </lineage>
</organism>